<reference evidence="3 4" key="1">
    <citation type="journal article" date="2021" name="Hortic Res">
        <title>Chromosome-scale assembly of the Dendrobium chrysotoxum genome enhances the understanding of orchid evolution.</title>
        <authorList>
            <person name="Zhang Y."/>
            <person name="Zhang G.Q."/>
            <person name="Zhang D."/>
            <person name="Liu X.D."/>
            <person name="Xu X.Y."/>
            <person name="Sun W.H."/>
            <person name="Yu X."/>
            <person name="Zhu X."/>
            <person name="Wang Z.W."/>
            <person name="Zhao X."/>
            <person name="Zhong W.Y."/>
            <person name="Chen H."/>
            <person name="Yin W.L."/>
            <person name="Huang T."/>
            <person name="Niu S.C."/>
            <person name="Liu Z.J."/>
        </authorList>
    </citation>
    <scope>NUCLEOTIDE SEQUENCE [LARGE SCALE GENOMIC DNA]</scope>
    <source>
        <strain evidence="3">Lindl</strain>
    </source>
</reference>
<accession>A0AAV7FX77</accession>
<dbReference type="Gene3D" id="1.10.8.850">
    <property type="entry name" value="Histone-lysine N methyltransferase , C-terminal domain-like"/>
    <property type="match status" value="1"/>
</dbReference>
<feature type="region of interest" description="Disordered" evidence="1">
    <location>
        <begin position="68"/>
        <end position="111"/>
    </location>
</feature>
<evidence type="ECO:0000313" key="3">
    <source>
        <dbReference type="EMBL" id="KAH0448631.1"/>
    </source>
</evidence>
<dbReference type="InterPro" id="IPR018848">
    <property type="entry name" value="WIYLD_domain"/>
</dbReference>
<proteinExistence type="predicted"/>
<feature type="domain" description="WIYLD" evidence="2">
    <location>
        <begin position="9"/>
        <end position="69"/>
    </location>
</feature>
<dbReference type="PANTHER" id="PTHR34271:SF1">
    <property type="entry name" value="NUCLEOLAR HISTONE METHYLTRANSFERASE-RELATED PROTEIN"/>
    <property type="match status" value="1"/>
</dbReference>
<dbReference type="AlphaFoldDB" id="A0AAV7FX77"/>
<evidence type="ECO:0000313" key="4">
    <source>
        <dbReference type="Proteomes" id="UP000775213"/>
    </source>
</evidence>
<dbReference type="EMBL" id="JAGFBR010000019">
    <property type="protein sequence ID" value="KAH0448631.1"/>
    <property type="molecule type" value="Genomic_DNA"/>
</dbReference>
<protein>
    <recommendedName>
        <fullName evidence="2">WIYLD domain-containing protein</fullName>
    </recommendedName>
</protein>
<keyword evidence="4" id="KW-1185">Reference proteome</keyword>
<dbReference type="PANTHER" id="PTHR34271">
    <property type="entry name" value="NUCLEOLAR HISTONE METHYLTRANSFERASE-RELATED PROTEIN"/>
    <property type="match status" value="1"/>
</dbReference>
<organism evidence="3 4">
    <name type="scientific">Dendrobium chrysotoxum</name>
    <name type="common">Orchid</name>
    <dbReference type="NCBI Taxonomy" id="161865"/>
    <lineage>
        <taxon>Eukaryota</taxon>
        <taxon>Viridiplantae</taxon>
        <taxon>Streptophyta</taxon>
        <taxon>Embryophyta</taxon>
        <taxon>Tracheophyta</taxon>
        <taxon>Spermatophyta</taxon>
        <taxon>Magnoliopsida</taxon>
        <taxon>Liliopsida</taxon>
        <taxon>Asparagales</taxon>
        <taxon>Orchidaceae</taxon>
        <taxon>Epidendroideae</taxon>
        <taxon>Malaxideae</taxon>
        <taxon>Dendrobiinae</taxon>
        <taxon>Dendrobium</taxon>
    </lineage>
</organism>
<dbReference type="InterPro" id="IPR043017">
    <property type="entry name" value="WIYLD_dom_sf"/>
</dbReference>
<feature type="compositionally biased region" description="Basic and acidic residues" evidence="1">
    <location>
        <begin position="68"/>
        <end position="88"/>
    </location>
</feature>
<dbReference type="Proteomes" id="UP000775213">
    <property type="component" value="Unassembled WGS sequence"/>
</dbReference>
<comment type="caution">
    <text evidence="3">The sequence shown here is derived from an EMBL/GenBank/DDBJ whole genome shotgun (WGS) entry which is preliminary data.</text>
</comment>
<dbReference type="Pfam" id="PF10440">
    <property type="entry name" value="WIYLD"/>
    <property type="match status" value="1"/>
</dbReference>
<evidence type="ECO:0000259" key="2">
    <source>
        <dbReference type="Pfam" id="PF10440"/>
    </source>
</evidence>
<evidence type="ECO:0000256" key="1">
    <source>
        <dbReference type="SAM" id="MobiDB-lite"/>
    </source>
</evidence>
<gene>
    <name evidence="3" type="ORF">IEQ34_022431</name>
</gene>
<name>A0AAV7FX77_DENCH</name>
<feature type="compositionally biased region" description="Polar residues" evidence="1">
    <location>
        <begin position="101"/>
        <end position="111"/>
    </location>
</feature>
<sequence>MASRGTRKGGTHRMDGAIAALTPLGFSKKLIRDTIKELLQVYGDNDAGWYFVEENYYKLAIDKIIEDQDSKKEEKMEDEGKASEEGRTTEASGQALLQLEAGSSSNRGFSSIVESSTERAVRKLEECCDMVPGIELSQLNPSVPKRRPCYGWISEDED</sequence>